<dbReference type="EMBL" id="DXCH01000342">
    <property type="protein sequence ID" value="HIZ08834.1"/>
    <property type="molecule type" value="Genomic_DNA"/>
</dbReference>
<evidence type="ECO:0000256" key="1">
    <source>
        <dbReference type="SAM" id="Phobius"/>
    </source>
</evidence>
<evidence type="ECO:0000313" key="3">
    <source>
        <dbReference type="Proteomes" id="UP000824024"/>
    </source>
</evidence>
<evidence type="ECO:0000313" key="2">
    <source>
        <dbReference type="EMBL" id="HIZ08834.1"/>
    </source>
</evidence>
<evidence type="ECO:0008006" key="4">
    <source>
        <dbReference type="Google" id="ProtNLM"/>
    </source>
</evidence>
<dbReference type="AlphaFoldDB" id="A0A9D2D5F4"/>
<proteinExistence type="predicted"/>
<sequence length="307" mass="33524">MKRIFSTIILTLLLLYLLVFPKQMAQDTAAGLLLWYKSVVPTLLPFCMISYIIIQSNLYHSVFQKILKVLPGQGQRRPEVLYPLCLGLICGFPIGAKLTGDMYALGHLSGKAATRLCAMSNHFGPAFVVNYIGLAQLHSPQAVPLLLVCIYAPPLILGSIWMAGVREPAFRHEKPASRSQINFKIIDAGIINGFETMLRIAGYIVIFSILSGALDQLPLSAPLFKAVGTGILEVTTGSEAVASSCADFTRKLVLICAMVSFGGFCGIFQTKAIMKNTPFRLSEYILFKFLCSAGSALLAVLLVYLFF</sequence>
<feature type="transmembrane region" description="Helical" evidence="1">
    <location>
        <begin position="142"/>
        <end position="164"/>
    </location>
</feature>
<name>A0A9D2D5F4_9FIRM</name>
<comment type="caution">
    <text evidence="2">The sequence shown here is derived from an EMBL/GenBank/DDBJ whole genome shotgun (WGS) entry which is preliminary data.</text>
</comment>
<reference evidence="2" key="2">
    <citation type="submission" date="2021-04" db="EMBL/GenBank/DDBJ databases">
        <authorList>
            <person name="Gilroy R."/>
        </authorList>
    </citation>
    <scope>NUCLEOTIDE SEQUENCE</scope>
    <source>
        <strain evidence="2">CHK192-9172</strain>
    </source>
</reference>
<protein>
    <recommendedName>
        <fullName evidence="4">Nucleoside recognition protein</fullName>
    </recommendedName>
</protein>
<dbReference type="Proteomes" id="UP000824024">
    <property type="component" value="Unassembled WGS sequence"/>
</dbReference>
<feature type="transmembrane region" description="Helical" evidence="1">
    <location>
        <begin position="35"/>
        <end position="59"/>
    </location>
</feature>
<feature type="transmembrane region" description="Helical" evidence="1">
    <location>
        <begin position="252"/>
        <end position="273"/>
    </location>
</feature>
<feature type="transmembrane region" description="Helical" evidence="1">
    <location>
        <begin position="285"/>
        <end position="306"/>
    </location>
</feature>
<keyword evidence="1" id="KW-0812">Transmembrane</keyword>
<organism evidence="2 3">
    <name type="scientific">Candidatus Eubacterium avistercoris</name>
    <dbReference type="NCBI Taxonomy" id="2838567"/>
    <lineage>
        <taxon>Bacteria</taxon>
        <taxon>Bacillati</taxon>
        <taxon>Bacillota</taxon>
        <taxon>Clostridia</taxon>
        <taxon>Eubacteriales</taxon>
        <taxon>Eubacteriaceae</taxon>
        <taxon>Eubacterium</taxon>
    </lineage>
</organism>
<reference evidence="2" key="1">
    <citation type="journal article" date="2021" name="PeerJ">
        <title>Extensive microbial diversity within the chicken gut microbiome revealed by metagenomics and culture.</title>
        <authorList>
            <person name="Gilroy R."/>
            <person name="Ravi A."/>
            <person name="Getino M."/>
            <person name="Pursley I."/>
            <person name="Horton D.L."/>
            <person name="Alikhan N.F."/>
            <person name="Baker D."/>
            <person name="Gharbi K."/>
            <person name="Hall N."/>
            <person name="Watson M."/>
            <person name="Adriaenssens E.M."/>
            <person name="Foster-Nyarko E."/>
            <person name="Jarju S."/>
            <person name="Secka A."/>
            <person name="Antonio M."/>
            <person name="Oren A."/>
            <person name="Chaudhuri R.R."/>
            <person name="La Ragione R."/>
            <person name="Hildebrand F."/>
            <person name="Pallen M.J."/>
        </authorList>
    </citation>
    <scope>NUCLEOTIDE SEQUENCE</scope>
    <source>
        <strain evidence="2">CHK192-9172</strain>
    </source>
</reference>
<accession>A0A9D2D5F4</accession>
<gene>
    <name evidence="2" type="ORF">IAA08_12960</name>
</gene>
<keyword evidence="1" id="KW-0472">Membrane</keyword>
<keyword evidence="1" id="KW-1133">Transmembrane helix</keyword>